<dbReference type="AlphaFoldDB" id="A0A2K8Z7I8"/>
<proteinExistence type="predicted"/>
<accession>A0A2K8Z7I8</accession>
<evidence type="ECO:0008006" key="3">
    <source>
        <dbReference type="Google" id="ProtNLM"/>
    </source>
</evidence>
<evidence type="ECO:0000313" key="2">
    <source>
        <dbReference type="Proteomes" id="UP000232883"/>
    </source>
</evidence>
<keyword evidence="2" id="KW-1185">Reference proteome</keyword>
<organism evidence="1 2">
    <name type="scientific">Spirosoma pollinicola</name>
    <dbReference type="NCBI Taxonomy" id="2057025"/>
    <lineage>
        <taxon>Bacteria</taxon>
        <taxon>Pseudomonadati</taxon>
        <taxon>Bacteroidota</taxon>
        <taxon>Cytophagia</taxon>
        <taxon>Cytophagales</taxon>
        <taxon>Cytophagaceae</taxon>
        <taxon>Spirosoma</taxon>
    </lineage>
</organism>
<protein>
    <recommendedName>
        <fullName evidence="3">Type I-B CRISPR-associated protein Cas5</fullName>
    </recommendedName>
</protein>
<reference evidence="1 2" key="1">
    <citation type="submission" date="2017-11" db="EMBL/GenBank/DDBJ databases">
        <title>Taxonomic description and genome sequences of Spirosoma HA7 sp. nov., isolated from pollen microhabitat of Corylus avellana.</title>
        <authorList>
            <person name="Ambika Manirajan B."/>
            <person name="Suarez C."/>
            <person name="Ratering S."/>
            <person name="Geissler-Plaum R."/>
            <person name="Cardinale M."/>
            <person name="Sylvia S."/>
        </authorList>
    </citation>
    <scope>NUCLEOTIDE SEQUENCE [LARGE SCALE GENOMIC DNA]</scope>
    <source>
        <strain evidence="1 2">HA7</strain>
    </source>
</reference>
<name>A0A2K8Z7I8_9BACT</name>
<dbReference type="Proteomes" id="UP000232883">
    <property type="component" value="Chromosome"/>
</dbReference>
<gene>
    <name evidence="1" type="ORF">CWM47_30830</name>
</gene>
<dbReference type="OrthoDB" id="942445at2"/>
<dbReference type="EMBL" id="CP025096">
    <property type="protein sequence ID" value="AUD05857.1"/>
    <property type="molecule type" value="Genomic_DNA"/>
</dbReference>
<evidence type="ECO:0000313" key="1">
    <source>
        <dbReference type="EMBL" id="AUD05857.1"/>
    </source>
</evidence>
<sequence length="234" mass="26406">MNEVLEVKFDGWTTTPRLPFVLSGNALCMTVPSYSSLLGLIGCCLGRIVSHTEVQFGFHYQYSTTGNDLETRQRLEFDGRMVKPHAKGTDAYKREFHVVSTTDSAGDLQPCLTLWLNRIDWIDYFRYPIGTPALGRSQDLLHIRFDSVKIMSVEPVSTTNVGGCALPFKSGMQVAGQLVQLADAYEEYERIGAGRKPINPRVFINLSHETNQEVTMANLFRTSEGQSFYLHNWQ</sequence>
<dbReference type="RefSeq" id="WP_100992408.1">
    <property type="nucleotide sequence ID" value="NZ_CP025096.1"/>
</dbReference>
<dbReference type="KEGG" id="spir:CWM47_30830"/>